<dbReference type="RefSeq" id="XP_001791435.1">
    <property type="nucleotide sequence ID" value="XM_001791383.1"/>
</dbReference>
<evidence type="ECO:0000313" key="2">
    <source>
        <dbReference type="EMBL" id="EAT92254.1"/>
    </source>
</evidence>
<reference evidence="3" key="1">
    <citation type="journal article" date="2007" name="Plant Cell">
        <title>Dothideomycete-plant interactions illuminated by genome sequencing and EST analysis of the wheat pathogen Stagonospora nodorum.</title>
        <authorList>
            <person name="Hane J.K."/>
            <person name="Lowe R.G."/>
            <person name="Solomon P.S."/>
            <person name="Tan K.C."/>
            <person name="Schoch C.L."/>
            <person name="Spatafora J.W."/>
            <person name="Crous P.W."/>
            <person name="Kodira C."/>
            <person name="Birren B.W."/>
            <person name="Galagan J.E."/>
            <person name="Torriani S.F."/>
            <person name="McDonald B.A."/>
            <person name="Oliver R.P."/>
        </authorList>
    </citation>
    <scope>NUCLEOTIDE SEQUENCE [LARGE SCALE GENOMIC DNA]</scope>
    <source>
        <strain evidence="3">SN15 / ATCC MYA-4574 / FGSC 10173</strain>
    </source>
</reference>
<evidence type="ECO:0000313" key="3">
    <source>
        <dbReference type="Proteomes" id="UP000001055"/>
    </source>
</evidence>
<dbReference type="AlphaFoldDB" id="Q0V5F5"/>
<dbReference type="GeneID" id="5967861"/>
<dbReference type="EMBL" id="CH445325">
    <property type="protein sequence ID" value="EAT92254.1"/>
    <property type="molecule type" value="Genomic_DNA"/>
</dbReference>
<feature type="region of interest" description="Disordered" evidence="1">
    <location>
        <begin position="18"/>
        <end position="73"/>
    </location>
</feature>
<dbReference type="HOGENOM" id="CLU_2705651_0_0_1"/>
<evidence type="ECO:0000256" key="1">
    <source>
        <dbReference type="SAM" id="MobiDB-lite"/>
    </source>
</evidence>
<feature type="compositionally biased region" description="Basic and acidic residues" evidence="1">
    <location>
        <begin position="56"/>
        <end position="66"/>
    </location>
</feature>
<sequence>MAGASSGFVLSSSDIAHANSLSNDKPASNSREPHPKWQRTFPIPYITVTRFPNLRHRQDQPRESHRSQTLTRK</sequence>
<dbReference type="KEGG" id="pno:SNOG_00759"/>
<proteinExistence type="predicted"/>
<dbReference type="Proteomes" id="UP000001055">
    <property type="component" value="Unassembled WGS sequence"/>
</dbReference>
<dbReference type="InParanoid" id="Q0V5F5"/>
<protein>
    <submittedName>
        <fullName evidence="2">Uncharacterized protein</fullName>
    </submittedName>
</protein>
<gene>
    <name evidence="2" type="ORF">SNOG_00759</name>
</gene>
<feature type="compositionally biased region" description="Polar residues" evidence="1">
    <location>
        <begin position="18"/>
        <end position="30"/>
    </location>
</feature>
<accession>Q0V5F5</accession>
<organism evidence="2 3">
    <name type="scientific">Phaeosphaeria nodorum (strain SN15 / ATCC MYA-4574 / FGSC 10173)</name>
    <name type="common">Glume blotch fungus</name>
    <name type="synonym">Parastagonospora nodorum</name>
    <dbReference type="NCBI Taxonomy" id="321614"/>
    <lineage>
        <taxon>Eukaryota</taxon>
        <taxon>Fungi</taxon>
        <taxon>Dikarya</taxon>
        <taxon>Ascomycota</taxon>
        <taxon>Pezizomycotina</taxon>
        <taxon>Dothideomycetes</taxon>
        <taxon>Pleosporomycetidae</taxon>
        <taxon>Pleosporales</taxon>
        <taxon>Pleosporineae</taxon>
        <taxon>Phaeosphaeriaceae</taxon>
        <taxon>Parastagonospora</taxon>
    </lineage>
</organism>
<name>Q0V5F5_PHANO</name>